<protein>
    <submittedName>
        <fullName evidence="2">Uncharacterized protein</fullName>
    </submittedName>
</protein>
<proteinExistence type="predicted"/>
<feature type="compositionally biased region" description="Basic and acidic residues" evidence="1">
    <location>
        <begin position="91"/>
        <end position="101"/>
    </location>
</feature>
<feature type="region of interest" description="Disordered" evidence="1">
    <location>
        <begin position="1"/>
        <end position="23"/>
    </location>
</feature>
<accession>A0A7C8Z2U0</accession>
<sequence length="101" mass="11528">MSISDRHAQNAITSNPKPQDSKPQFVQAVLIPKYQHQQVQNRLIIISTLNTWRQPIAPNTFSPYQSQLLTEMLKNTATNNEDSLKTNINPHFDKTSANKLK</sequence>
<feature type="region of interest" description="Disordered" evidence="1">
    <location>
        <begin position="80"/>
        <end position="101"/>
    </location>
</feature>
<evidence type="ECO:0000313" key="2">
    <source>
        <dbReference type="EMBL" id="MBA4632231.1"/>
    </source>
</evidence>
<reference evidence="2" key="2">
    <citation type="submission" date="2020-07" db="EMBL/GenBank/DDBJ databases">
        <authorList>
            <person name="Vera ALvarez R."/>
            <person name="Arias-Moreno D.M."/>
            <person name="Jimenez-Jacinto V."/>
            <person name="Jimenez-Bremont J.F."/>
            <person name="Swaminathan K."/>
            <person name="Moose S.P."/>
            <person name="Guerrero-Gonzalez M.L."/>
            <person name="Marino-Ramirez L."/>
            <person name="Landsman D."/>
            <person name="Rodriguez-Kessler M."/>
            <person name="Delgado-Sanchez P."/>
        </authorList>
    </citation>
    <scope>NUCLEOTIDE SEQUENCE</scope>
    <source>
        <tissue evidence="2">Cladode</tissue>
    </source>
</reference>
<name>A0A7C8Z2U0_OPUST</name>
<dbReference type="AlphaFoldDB" id="A0A7C8Z2U0"/>
<feature type="compositionally biased region" description="Polar residues" evidence="1">
    <location>
        <begin position="80"/>
        <end position="90"/>
    </location>
</feature>
<organism evidence="2">
    <name type="scientific">Opuntia streptacantha</name>
    <name type="common">Prickly pear cactus</name>
    <name type="synonym">Opuntia cardona</name>
    <dbReference type="NCBI Taxonomy" id="393608"/>
    <lineage>
        <taxon>Eukaryota</taxon>
        <taxon>Viridiplantae</taxon>
        <taxon>Streptophyta</taxon>
        <taxon>Embryophyta</taxon>
        <taxon>Tracheophyta</taxon>
        <taxon>Spermatophyta</taxon>
        <taxon>Magnoliopsida</taxon>
        <taxon>eudicotyledons</taxon>
        <taxon>Gunneridae</taxon>
        <taxon>Pentapetalae</taxon>
        <taxon>Caryophyllales</taxon>
        <taxon>Cactineae</taxon>
        <taxon>Cactaceae</taxon>
        <taxon>Opuntioideae</taxon>
        <taxon>Opuntia</taxon>
    </lineage>
</organism>
<evidence type="ECO:0000256" key="1">
    <source>
        <dbReference type="SAM" id="MobiDB-lite"/>
    </source>
</evidence>
<dbReference type="EMBL" id="GISG01081416">
    <property type="protein sequence ID" value="MBA4632231.1"/>
    <property type="molecule type" value="Transcribed_RNA"/>
</dbReference>
<feature type="compositionally biased region" description="Polar residues" evidence="1">
    <location>
        <begin position="10"/>
        <end position="23"/>
    </location>
</feature>
<reference evidence="2" key="1">
    <citation type="journal article" date="2013" name="J. Plant Res.">
        <title>Effect of fungi and light on seed germination of three Opuntia species from semiarid lands of central Mexico.</title>
        <authorList>
            <person name="Delgado-Sanchez P."/>
            <person name="Jimenez-Bremont J.F."/>
            <person name="Guerrero-Gonzalez Mde L."/>
            <person name="Flores J."/>
        </authorList>
    </citation>
    <scope>NUCLEOTIDE SEQUENCE</scope>
    <source>
        <tissue evidence="2">Cladode</tissue>
    </source>
</reference>